<comment type="subcellular location">
    <subcellularLocation>
        <location evidence="1">Membrane</location>
        <topology evidence="1">Multi-pass membrane protein</topology>
    </subcellularLocation>
</comment>
<keyword evidence="3" id="KW-0813">Transport</keyword>
<dbReference type="Proteomes" id="UP001552299">
    <property type="component" value="Unassembled WGS sequence"/>
</dbReference>
<evidence type="ECO:0008006" key="10">
    <source>
        <dbReference type="Google" id="ProtNLM"/>
    </source>
</evidence>
<dbReference type="GO" id="GO:0005345">
    <property type="term" value="F:purine nucleobase transmembrane transporter activity"/>
    <property type="evidence" value="ECO:0007669"/>
    <property type="project" value="UniProtKB-ARBA"/>
</dbReference>
<feature type="transmembrane region" description="Helical" evidence="7">
    <location>
        <begin position="47"/>
        <end position="66"/>
    </location>
</feature>
<reference evidence="8 9" key="1">
    <citation type="journal article" date="2024" name="Plant Biotechnol. J.">
        <title>Dendrobium thyrsiflorum genome and its molecular insights into genes involved in important horticultural traits.</title>
        <authorList>
            <person name="Chen B."/>
            <person name="Wang J.Y."/>
            <person name="Zheng P.J."/>
            <person name="Li K.L."/>
            <person name="Liang Y.M."/>
            <person name="Chen X.F."/>
            <person name="Zhang C."/>
            <person name="Zhao X."/>
            <person name="He X."/>
            <person name="Zhang G.Q."/>
            <person name="Liu Z.J."/>
            <person name="Xu Q."/>
        </authorList>
    </citation>
    <scope>NUCLEOTIDE SEQUENCE [LARGE SCALE GENOMIC DNA]</scope>
    <source>
        <strain evidence="8">GZMU011</strain>
    </source>
</reference>
<dbReference type="Pfam" id="PF16913">
    <property type="entry name" value="PUNUT"/>
    <property type="match status" value="2"/>
</dbReference>
<feature type="transmembrane region" description="Helical" evidence="7">
    <location>
        <begin position="657"/>
        <end position="678"/>
    </location>
</feature>
<evidence type="ECO:0000256" key="3">
    <source>
        <dbReference type="ARBA" id="ARBA00022448"/>
    </source>
</evidence>
<sequence length="723" mass="78859">MAENGDDLSRRIASLLTILNCLLLCLGDTGGPILLRLYFVHGGHRQWLSSFLETAGFPLLLIPLSVSYLHRRRSNPSAPFIHLNNRLLIASAIIGILTGLDDFLYAYGLDFLPVSTAIVLTATHLGFTAFFAFLIVRQRFTPFSINAIALLTVGAVVLALHANGDRPDGVSAAGYWKGFVLTIGAAALYGLVLPLVELAYAKAERVVSYTLVIEMQFVMGFFSTAFCIVGMIVNKDFQAIGGEAERYGLGERKYYLVLVWCAVFWQFFFVGAVGVIFCVNTLLAAVIIASLIPVIEVLGVVFLHEKFSGEKAVALILSLWGLASYSYGEYRQRKDESGGRHFPSEAVELVPPADRRAAMEIQSTNKLISHHHSAPPPPPPPLTRHAKLLLTILNCLLLSVGSSGGPIFLRIYYLHGGRRIWLTSFLETAGFPLLLIPLSISYLHRRRSNPSTPLLHLTPRILLASSVLGVITGLDDFLYAYGLNFLPVSTSSVLVASQLAFTAIFAFLIVRQKFTPFSVNAVALLTIGAVLLALHTSGDRPAGVTAAGYWKGFVLTIGAAALYGLFLPLVELTYDKAGRAAVTYTLVMEMQLVFGFFATGFCAVGMIVNKDFQAIPREAAEYGLGETKYYLVIIAAAIFWQCFFLGAIGVISCVNTLLAGIIIAVFIPVIEVLAFIFLHENFSSEKGVALLLSLWGLASYSYGEYRQVQEKKELQRAPALSTV</sequence>
<feature type="transmembrane region" description="Helical" evidence="7">
    <location>
        <begin position="493"/>
        <end position="510"/>
    </location>
</feature>
<proteinExistence type="inferred from homology"/>
<protein>
    <recommendedName>
        <fullName evidence="10">Purine permease 3</fullName>
    </recommendedName>
</protein>
<dbReference type="InterPro" id="IPR037185">
    <property type="entry name" value="EmrE-like"/>
</dbReference>
<dbReference type="InterPro" id="IPR030182">
    <property type="entry name" value="PUP_plant"/>
</dbReference>
<feature type="transmembrane region" description="Helical" evidence="7">
    <location>
        <begin position="114"/>
        <end position="136"/>
    </location>
</feature>
<feature type="transmembrane region" description="Helical" evidence="7">
    <location>
        <begin position="684"/>
        <end position="702"/>
    </location>
</feature>
<evidence type="ECO:0000313" key="9">
    <source>
        <dbReference type="Proteomes" id="UP001552299"/>
    </source>
</evidence>
<dbReference type="PANTHER" id="PTHR31376:SF105">
    <property type="entry name" value="PURINE PERMEASE-RELATED"/>
    <property type="match status" value="1"/>
</dbReference>
<dbReference type="PANTHER" id="PTHR31376">
    <property type="entry name" value="OS09G0467300 PROTEIN-RELATED"/>
    <property type="match status" value="1"/>
</dbReference>
<feature type="transmembrane region" description="Helical" evidence="7">
    <location>
        <begin position="461"/>
        <end position="481"/>
    </location>
</feature>
<feature type="transmembrane region" description="Helical" evidence="7">
    <location>
        <begin position="174"/>
        <end position="196"/>
    </location>
</feature>
<dbReference type="Gene3D" id="1.10.3730.20">
    <property type="match status" value="1"/>
</dbReference>
<feature type="transmembrane region" description="Helical" evidence="7">
    <location>
        <begin position="582"/>
        <end position="609"/>
    </location>
</feature>
<evidence type="ECO:0000256" key="7">
    <source>
        <dbReference type="SAM" id="Phobius"/>
    </source>
</evidence>
<name>A0ABD0V3Z0_DENTH</name>
<feature type="transmembrane region" description="Helical" evidence="7">
    <location>
        <begin position="309"/>
        <end position="327"/>
    </location>
</feature>
<feature type="transmembrane region" description="Helical" evidence="7">
    <location>
        <begin position="420"/>
        <end position="440"/>
    </location>
</feature>
<dbReference type="EMBL" id="JANQDX010000010">
    <property type="protein sequence ID" value="KAL0917098.1"/>
    <property type="molecule type" value="Genomic_DNA"/>
</dbReference>
<feature type="transmembrane region" description="Helical" evidence="7">
    <location>
        <begin position="517"/>
        <end position="537"/>
    </location>
</feature>
<keyword evidence="6 7" id="KW-0472">Membrane</keyword>
<comment type="caution">
    <text evidence="8">The sequence shown here is derived from an EMBL/GenBank/DDBJ whole genome shotgun (WGS) entry which is preliminary data.</text>
</comment>
<gene>
    <name evidence="8" type="ORF">M5K25_012144</name>
</gene>
<keyword evidence="9" id="KW-1185">Reference proteome</keyword>
<evidence type="ECO:0000256" key="4">
    <source>
        <dbReference type="ARBA" id="ARBA00022692"/>
    </source>
</evidence>
<comment type="similarity">
    <text evidence="2">Belongs to the purine permeases (TC 2.A.7.14) family.</text>
</comment>
<feature type="transmembrane region" description="Helical" evidence="7">
    <location>
        <begin position="629"/>
        <end position="650"/>
    </location>
</feature>
<evidence type="ECO:0000256" key="2">
    <source>
        <dbReference type="ARBA" id="ARBA00006213"/>
    </source>
</evidence>
<feature type="transmembrane region" description="Helical" evidence="7">
    <location>
        <begin position="254"/>
        <end position="277"/>
    </location>
</feature>
<feature type="transmembrane region" description="Helical" evidence="7">
    <location>
        <begin position="282"/>
        <end position="303"/>
    </location>
</feature>
<keyword evidence="5 7" id="KW-1133">Transmembrane helix</keyword>
<accession>A0ABD0V3Z0</accession>
<feature type="transmembrane region" description="Helical" evidence="7">
    <location>
        <begin position="87"/>
        <end position="108"/>
    </location>
</feature>
<feature type="transmembrane region" description="Helical" evidence="7">
    <location>
        <begin position="388"/>
        <end position="414"/>
    </location>
</feature>
<feature type="transmembrane region" description="Helical" evidence="7">
    <location>
        <begin position="143"/>
        <end position="162"/>
    </location>
</feature>
<feature type="transmembrane region" description="Helical" evidence="7">
    <location>
        <begin position="217"/>
        <end position="234"/>
    </location>
</feature>
<dbReference type="GO" id="GO:0016020">
    <property type="term" value="C:membrane"/>
    <property type="evidence" value="ECO:0007669"/>
    <property type="project" value="UniProtKB-SubCell"/>
</dbReference>
<organism evidence="8 9">
    <name type="scientific">Dendrobium thyrsiflorum</name>
    <name type="common">Pinecone-like raceme dendrobium</name>
    <name type="synonym">Orchid</name>
    <dbReference type="NCBI Taxonomy" id="117978"/>
    <lineage>
        <taxon>Eukaryota</taxon>
        <taxon>Viridiplantae</taxon>
        <taxon>Streptophyta</taxon>
        <taxon>Embryophyta</taxon>
        <taxon>Tracheophyta</taxon>
        <taxon>Spermatophyta</taxon>
        <taxon>Magnoliopsida</taxon>
        <taxon>Liliopsida</taxon>
        <taxon>Asparagales</taxon>
        <taxon>Orchidaceae</taxon>
        <taxon>Epidendroideae</taxon>
        <taxon>Malaxideae</taxon>
        <taxon>Dendrobiinae</taxon>
        <taxon>Dendrobium</taxon>
    </lineage>
</organism>
<feature type="transmembrane region" description="Helical" evidence="7">
    <location>
        <begin position="549"/>
        <end position="570"/>
    </location>
</feature>
<evidence type="ECO:0000256" key="6">
    <source>
        <dbReference type="ARBA" id="ARBA00023136"/>
    </source>
</evidence>
<dbReference type="AlphaFoldDB" id="A0ABD0V3Z0"/>
<evidence type="ECO:0000313" key="8">
    <source>
        <dbReference type="EMBL" id="KAL0917098.1"/>
    </source>
</evidence>
<dbReference type="SUPFAM" id="SSF103481">
    <property type="entry name" value="Multidrug resistance efflux transporter EmrE"/>
    <property type="match status" value="2"/>
</dbReference>
<evidence type="ECO:0000256" key="1">
    <source>
        <dbReference type="ARBA" id="ARBA00004141"/>
    </source>
</evidence>
<feature type="transmembrane region" description="Helical" evidence="7">
    <location>
        <begin position="12"/>
        <end position="35"/>
    </location>
</feature>
<keyword evidence="4 7" id="KW-0812">Transmembrane</keyword>
<evidence type="ECO:0000256" key="5">
    <source>
        <dbReference type="ARBA" id="ARBA00022989"/>
    </source>
</evidence>